<evidence type="ECO:0008006" key="3">
    <source>
        <dbReference type="Google" id="ProtNLM"/>
    </source>
</evidence>
<reference evidence="1 2" key="1">
    <citation type="submission" date="2018-04" db="EMBL/GenBank/DDBJ databases">
        <title>Altererythrobacter sp. HME9302 genome sequencing and assembly.</title>
        <authorList>
            <person name="Kang H."/>
            <person name="Kim H."/>
            <person name="Joh K."/>
        </authorList>
    </citation>
    <scope>NUCLEOTIDE SEQUENCE [LARGE SCALE GENOMIC DNA]</scope>
    <source>
        <strain evidence="1 2">HME9302</strain>
    </source>
</reference>
<accession>A0A369Q8E6</accession>
<protein>
    <recommendedName>
        <fullName evidence="3">DUF1491 family protein</fullName>
    </recommendedName>
</protein>
<evidence type="ECO:0000313" key="2">
    <source>
        <dbReference type="Proteomes" id="UP000253727"/>
    </source>
</evidence>
<dbReference type="AlphaFoldDB" id="A0A369Q8E6"/>
<organism evidence="1 2">
    <name type="scientific">Alteripontixanthobacter maritimus</name>
    <dbReference type="NCBI Taxonomy" id="2161824"/>
    <lineage>
        <taxon>Bacteria</taxon>
        <taxon>Pseudomonadati</taxon>
        <taxon>Pseudomonadota</taxon>
        <taxon>Alphaproteobacteria</taxon>
        <taxon>Sphingomonadales</taxon>
        <taxon>Erythrobacteraceae</taxon>
        <taxon>Alteripontixanthobacter</taxon>
    </lineage>
</organism>
<name>A0A369Q8E6_9SPHN</name>
<dbReference type="Pfam" id="PF07372">
    <property type="entry name" value="DUF1491"/>
    <property type="match status" value="1"/>
</dbReference>
<dbReference type="EMBL" id="QBKA01000002">
    <property type="protein sequence ID" value="RDC61161.1"/>
    <property type="molecule type" value="Genomic_DNA"/>
</dbReference>
<dbReference type="RefSeq" id="WP_115367170.1">
    <property type="nucleotide sequence ID" value="NZ_QBKA01000002.1"/>
</dbReference>
<dbReference type="Proteomes" id="UP000253727">
    <property type="component" value="Unassembled WGS sequence"/>
</dbReference>
<comment type="caution">
    <text evidence="1">The sequence shown here is derived from an EMBL/GenBank/DDBJ whole genome shotgun (WGS) entry which is preliminary data.</text>
</comment>
<keyword evidence="2" id="KW-1185">Reference proteome</keyword>
<gene>
    <name evidence="1" type="ORF">HME9302_02380</name>
</gene>
<sequence length="110" mass="12301">MTRLPAHLEASAILRLVSAQGGFGTVIAKGERDAGTIVIIVMPRGAPAQFLERMPELDGSRSYTVTRIEDPENKQEFSDYLARRQRQDRDLWILEADVEDAARFTATLPD</sequence>
<dbReference type="InterPro" id="IPR009964">
    <property type="entry name" value="DUF1491"/>
</dbReference>
<evidence type="ECO:0000313" key="1">
    <source>
        <dbReference type="EMBL" id="RDC61161.1"/>
    </source>
</evidence>
<proteinExistence type="predicted"/>
<dbReference type="OrthoDB" id="9809136at2"/>
<dbReference type="Gene3D" id="3.40.1530.20">
    <property type="entry name" value="Protein of unknown function (DUF1491)"/>
    <property type="match status" value="1"/>
</dbReference>